<dbReference type="Proteomes" id="UP001293593">
    <property type="component" value="Unassembled WGS sequence"/>
</dbReference>
<accession>A0AAE1KDF7</accession>
<comment type="caution">
    <text evidence="1">The sequence shown here is derived from an EMBL/GenBank/DDBJ whole genome shotgun (WGS) entry which is preliminary data.</text>
</comment>
<sequence length="72" mass="8044">MVGNIKQAYGSRSASKKKRIRIHRKELALAFMLLAASASSVVSQHGVHFYFLMFQRLSFLAVGLDFIGEQVS</sequence>
<dbReference type="EMBL" id="JAWXYG010000005">
    <property type="protein sequence ID" value="KAK4272074.1"/>
    <property type="molecule type" value="Genomic_DNA"/>
</dbReference>
<gene>
    <name evidence="1" type="ORF">QN277_020674</name>
</gene>
<reference evidence="1" key="1">
    <citation type="submission" date="2023-10" db="EMBL/GenBank/DDBJ databases">
        <title>Chromosome-level genome of the transformable northern wattle, Acacia crassicarpa.</title>
        <authorList>
            <person name="Massaro I."/>
            <person name="Sinha N.R."/>
            <person name="Poethig S."/>
            <person name="Leichty A.R."/>
        </authorList>
    </citation>
    <scope>NUCLEOTIDE SEQUENCE</scope>
    <source>
        <strain evidence="1">Acra3RX</strain>
        <tissue evidence="1">Leaf</tissue>
    </source>
</reference>
<evidence type="ECO:0000313" key="2">
    <source>
        <dbReference type="Proteomes" id="UP001293593"/>
    </source>
</evidence>
<keyword evidence="2" id="KW-1185">Reference proteome</keyword>
<protein>
    <submittedName>
        <fullName evidence="1">Uncharacterized protein</fullName>
    </submittedName>
</protein>
<proteinExistence type="predicted"/>
<organism evidence="1 2">
    <name type="scientific">Acacia crassicarpa</name>
    <name type="common">northern wattle</name>
    <dbReference type="NCBI Taxonomy" id="499986"/>
    <lineage>
        <taxon>Eukaryota</taxon>
        <taxon>Viridiplantae</taxon>
        <taxon>Streptophyta</taxon>
        <taxon>Embryophyta</taxon>
        <taxon>Tracheophyta</taxon>
        <taxon>Spermatophyta</taxon>
        <taxon>Magnoliopsida</taxon>
        <taxon>eudicotyledons</taxon>
        <taxon>Gunneridae</taxon>
        <taxon>Pentapetalae</taxon>
        <taxon>rosids</taxon>
        <taxon>fabids</taxon>
        <taxon>Fabales</taxon>
        <taxon>Fabaceae</taxon>
        <taxon>Caesalpinioideae</taxon>
        <taxon>mimosoid clade</taxon>
        <taxon>Acacieae</taxon>
        <taxon>Acacia</taxon>
    </lineage>
</organism>
<dbReference type="AlphaFoldDB" id="A0AAE1KDF7"/>
<evidence type="ECO:0000313" key="1">
    <source>
        <dbReference type="EMBL" id="KAK4272074.1"/>
    </source>
</evidence>
<name>A0AAE1KDF7_9FABA</name>